<dbReference type="InterPro" id="IPR014030">
    <property type="entry name" value="Ketoacyl_synth_N"/>
</dbReference>
<evidence type="ECO:0000259" key="8">
    <source>
        <dbReference type="PROSITE" id="PS50075"/>
    </source>
</evidence>
<dbReference type="SUPFAM" id="SSF52777">
    <property type="entry name" value="CoA-dependent acyltransferases"/>
    <property type="match status" value="2"/>
</dbReference>
<dbReference type="InterPro" id="IPR045851">
    <property type="entry name" value="AMP-bd_C_sf"/>
</dbReference>
<dbReference type="Gene3D" id="3.40.50.12780">
    <property type="entry name" value="N-terminal domain of ligase-like"/>
    <property type="match status" value="1"/>
</dbReference>
<dbReference type="GO" id="GO:0016874">
    <property type="term" value="F:ligase activity"/>
    <property type="evidence" value="ECO:0007669"/>
    <property type="project" value="UniProtKB-KW"/>
</dbReference>
<evidence type="ECO:0000259" key="9">
    <source>
        <dbReference type="PROSITE" id="PS52004"/>
    </source>
</evidence>
<dbReference type="GO" id="GO:0005737">
    <property type="term" value="C:cytoplasm"/>
    <property type="evidence" value="ECO:0007669"/>
    <property type="project" value="TreeGrafter"/>
</dbReference>
<dbReference type="EMBL" id="JAWWNJ010000004">
    <property type="protein sequence ID" value="KAK7057739.1"/>
    <property type="molecule type" value="Genomic_DNA"/>
</dbReference>
<feature type="region of interest" description="Disordered" evidence="7">
    <location>
        <begin position="928"/>
        <end position="959"/>
    </location>
</feature>
<dbReference type="SUPFAM" id="SSF47336">
    <property type="entry name" value="ACP-like"/>
    <property type="match status" value="2"/>
</dbReference>
<dbReference type="Gene3D" id="3.40.50.1820">
    <property type="entry name" value="alpha/beta hydrolase"/>
    <property type="match status" value="1"/>
</dbReference>
<dbReference type="InterPro" id="IPR006162">
    <property type="entry name" value="Ppantetheine_attach_site"/>
</dbReference>
<keyword evidence="1" id="KW-0596">Phosphopantetheine</keyword>
<feature type="domain" description="Carrier" evidence="8">
    <location>
        <begin position="1613"/>
        <end position="1689"/>
    </location>
</feature>
<dbReference type="SMART" id="SM00825">
    <property type="entry name" value="PKS_KS"/>
    <property type="match status" value="1"/>
</dbReference>
<dbReference type="CDD" id="cd00833">
    <property type="entry name" value="PKS"/>
    <property type="match status" value="1"/>
</dbReference>
<dbReference type="SUPFAM" id="SSF56801">
    <property type="entry name" value="Acetyl-CoA synthetase-like"/>
    <property type="match status" value="1"/>
</dbReference>
<feature type="compositionally biased region" description="Low complexity" evidence="7">
    <location>
        <begin position="1141"/>
        <end position="1156"/>
    </location>
</feature>
<dbReference type="Pfam" id="PF00975">
    <property type="entry name" value="Thioesterase"/>
    <property type="match status" value="1"/>
</dbReference>
<dbReference type="InterPro" id="IPR016039">
    <property type="entry name" value="Thiolase-like"/>
</dbReference>
<dbReference type="Gene3D" id="3.30.559.10">
    <property type="entry name" value="Chloramphenicol acetyltransferase-like domain"/>
    <property type="match status" value="1"/>
</dbReference>
<feature type="domain" description="Carrier" evidence="8">
    <location>
        <begin position="1063"/>
        <end position="1139"/>
    </location>
</feature>
<evidence type="ECO:0000256" key="5">
    <source>
        <dbReference type="ARBA" id="ARBA00023026"/>
    </source>
</evidence>
<evidence type="ECO:0000313" key="10">
    <source>
        <dbReference type="EMBL" id="KAK7057739.1"/>
    </source>
</evidence>
<accession>A0AAW0DY25</accession>
<dbReference type="InterPro" id="IPR020806">
    <property type="entry name" value="PKS_PP-bd"/>
</dbReference>
<dbReference type="SMART" id="SM00823">
    <property type="entry name" value="PKS_PP"/>
    <property type="match status" value="2"/>
</dbReference>
<dbReference type="InterPro" id="IPR000873">
    <property type="entry name" value="AMP-dep_synth/lig_dom"/>
</dbReference>
<dbReference type="PANTHER" id="PTHR45527">
    <property type="entry name" value="NONRIBOSOMAL PEPTIDE SYNTHETASE"/>
    <property type="match status" value="1"/>
</dbReference>
<dbReference type="PROSITE" id="PS00606">
    <property type="entry name" value="KS3_1"/>
    <property type="match status" value="1"/>
</dbReference>
<evidence type="ECO:0000256" key="6">
    <source>
        <dbReference type="ARBA" id="ARBA00023268"/>
    </source>
</evidence>
<keyword evidence="4" id="KW-0808">Transferase</keyword>
<dbReference type="InterPro" id="IPR001242">
    <property type="entry name" value="Condensation_dom"/>
</dbReference>
<dbReference type="Pfam" id="PF00501">
    <property type="entry name" value="AMP-binding"/>
    <property type="match status" value="1"/>
</dbReference>
<dbReference type="InterPro" id="IPR036736">
    <property type="entry name" value="ACP-like_sf"/>
</dbReference>
<evidence type="ECO:0000256" key="7">
    <source>
        <dbReference type="SAM" id="MobiDB-lite"/>
    </source>
</evidence>
<feature type="compositionally biased region" description="Polar residues" evidence="7">
    <location>
        <begin position="930"/>
        <end position="939"/>
    </location>
</feature>
<dbReference type="GO" id="GO:0044550">
    <property type="term" value="P:secondary metabolite biosynthetic process"/>
    <property type="evidence" value="ECO:0007669"/>
    <property type="project" value="TreeGrafter"/>
</dbReference>
<keyword evidence="2" id="KW-0597">Phosphoprotein</keyword>
<dbReference type="Pfam" id="PF00109">
    <property type="entry name" value="ketoacyl-synt"/>
    <property type="match status" value="1"/>
</dbReference>
<dbReference type="GO" id="GO:0043041">
    <property type="term" value="P:amino acid activation for nonribosomal peptide biosynthetic process"/>
    <property type="evidence" value="ECO:0007669"/>
    <property type="project" value="TreeGrafter"/>
</dbReference>
<dbReference type="Pfam" id="PF02801">
    <property type="entry name" value="Ketoacyl-synt_C"/>
    <property type="match status" value="1"/>
</dbReference>
<sequence length="1988" mass="213593">MTRAQEGLWMAYVAAPQHTPYNLTMKISFSADSKVSIEALLKGIRTLTARHGILRSTFHDDKTFNTRPFVAEWDRNSAFPSVKLVSGPETSLGLARVQNILRTAVDLTSEFAVRWVIMHGDLETTLYLITHHIAVDGTSMSSLSSELFALLEDKSVESNAEGFHKAHMAETLFRASPAFQIAKAFWVDQSRDVLPVKWAVEKPTTPSKNYREIESWYRFSKEELATWGTRFKTSWFRVAAAAVGLLVRTHSESTMHDQALTVAFAGRAPSMISTVGHFANALPISVPLSQVLRSANPTFDSLVRLLSSAISAAKKHERFSLPDLSHALNSSGLQTPRTQVAITLSPQLSRPECTLYPVEGPYDLFFCFLEAQDSVSLGVIYDPLLFSPKTIADFKTDFRRIIDLAVAPEPLSLTAFPSLIAQIPHGSTFQAMFESQAAASPTALALHSAELSTSMTYAQLNESANRIANYLRQSGVQRNQVVLLHLQRGFSMMEWIMGVLKSGAVYAVADPHHPLERTRGVFSVAEPCMLVDDGSNDDVVQLANDAGITVIDVKSVNLSAMSSANVVSVSEPSDLAYIVFTSGSTGLPKGVEIEHSNLTSFVTGAHASGYFPLCPGSRVLQFATFAFDAAVLEWAQCLAIGATLCFAETPYTLVGDYLADVIETNKVSHMHLTPSVLATLPATRPLPSLTHISVGGEMVPDSLIEIWRRRVRLQNAYGPTECTVVMAHQPQPRGAHDKHPSAPIIGKPHAPMEVFVSNDEFTRLLPADEVGEICIAGPQIGRGYRKRSDLTAERFAIHPANGKRLYRTGDRGKLLPDGRIFLLGRLDREIKIRGYRIDLDELERSIVDAMPEIAYVSAQPDSTGAALCVFVSPASINGVTLRQRLESRVPRYMIPKSVYCLPDLPRNTNDKTDHRTIQQNLEELIARANSADSPSSPQKRQGVLPPTPPRTESPSPVASNSQLLTAISNIVASVLDLHEVPSPSSNFFDLGGNSILVTKLTETLRTLIPVSSALSVVEVFANPTVQELAALLRDKRPKSEVESLDPVEISPKIANVDIKVDCIPVHEIEREVKDIWSVVLGHEVVSSMANFFDVGGNSLTLVEVQRGIQKQWPYAKVQIVDLFQYSTVETQAKLIFNSMASRPRSTSPRSTKSESTASNVVHAPPPPASNEIAVIGIAGRFPGASSPDELYQLLMDRKEALSLFPDLPQGMDVFPGGKYVPKRGALPDALSFDAAQWGMNADEARDMDPQQRLFLTVANEALQDADALPAPGGSNNIGLYVGAANTTWHSDQAPVAGDDFHRTHHEILTPSISALTAYHLNLQGPNITLNTACSSGMVAMSVAVEQLRSGSCDIAVTGGVSIAFPQTGYVTAENQIFSVSGHCRPFDHLSDGTLPSDAVCALVLRRLDDAVAAGDEIYAVISGVAFGSDGHVGKAGPTVPSPRGQAETIKRAWNDAGISASKLVYAELHGSGTPIGDALELEGLHLARSALGAGQAPYTVGSNKGNLGNCEAASGLVSIIKLCKSIQNGVVPPLQSFDALNPFINTSLPVKIASESLPIANGDVLSVSSTGLGGVNAHCVLSFPPREHARSEVVRSTTRSFALPTPAETPGAPSSNVTLQAIINQASRILSMPVAADTCLKDAGLDSKGQMLLMRHIQDAIPGCQIPVSVLLSAGCTAALLASAIIPAASDPSAPAYATVLRSASSTDVFVLLAPGGGSCASYLALANHLPTDATVIALDHPRMHIAGPSLSVVELAETYASSLRARFATMKRCVVVGASFGGLVGLELVQLLKRANVDVQAVVMLDTPWPSTPSSALSTGGFIRNVFGARTRPTLCAESSFDAVNPEFDVFTAKVAEALLLAPASEKSDIEGLDWKALAKIYLQNLEAVRTFVVPSPSVSSAPVKFIGVRNTVEERSAPWKVHFTAGLKVEEVSGEHATMYMGENAPIVAAFIVGAMQRDLLGASETLGQPEKWEHRGRVSCFYPMI</sequence>
<evidence type="ECO:0000256" key="1">
    <source>
        <dbReference type="ARBA" id="ARBA00022450"/>
    </source>
</evidence>
<dbReference type="InterPro" id="IPR001031">
    <property type="entry name" value="Thioesterase"/>
</dbReference>
<dbReference type="InterPro" id="IPR014031">
    <property type="entry name" value="Ketoacyl_synth_C"/>
</dbReference>
<keyword evidence="11" id="KW-1185">Reference proteome</keyword>
<dbReference type="PANTHER" id="PTHR45527:SF1">
    <property type="entry name" value="FATTY ACID SYNTHASE"/>
    <property type="match status" value="1"/>
</dbReference>
<dbReference type="Gene3D" id="3.30.300.30">
    <property type="match status" value="1"/>
</dbReference>
<keyword evidence="3" id="KW-0436">Ligase</keyword>
<name>A0AAW0DY25_9AGAR</name>
<dbReference type="InterPro" id="IPR009081">
    <property type="entry name" value="PP-bd_ACP"/>
</dbReference>
<evidence type="ECO:0000313" key="11">
    <source>
        <dbReference type="Proteomes" id="UP001362999"/>
    </source>
</evidence>
<dbReference type="Gene3D" id="3.30.559.30">
    <property type="entry name" value="Nonribosomal peptide synthetase, condensation domain"/>
    <property type="match status" value="1"/>
</dbReference>
<dbReference type="SUPFAM" id="SSF53901">
    <property type="entry name" value="Thiolase-like"/>
    <property type="match status" value="1"/>
</dbReference>
<evidence type="ECO:0000256" key="2">
    <source>
        <dbReference type="ARBA" id="ARBA00022553"/>
    </source>
</evidence>
<protein>
    <submittedName>
        <fullName evidence="10">Uncharacterized protein</fullName>
    </submittedName>
</protein>
<dbReference type="InterPro" id="IPR023213">
    <property type="entry name" value="CAT-like_dom_sf"/>
</dbReference>
<dbReference type="NCBIfam" id="TIGR01733">
    <property type="entry name" value="AA-adenyl-dom"/>
    <property type="match status" value="1"/>
</dbReference>
<dbReference type="PROSITE" id="PS50075">
    <property type="entry name" value="CARRIER"/>
    <property type="match status" value="3"/>
</dbReference>
<dbReference type="InterPro" id="IPR042099">
    <property type="entry name" value="ANL_N_sf"/>
</dbReference>
<proteinExistence type="predicted"/>
<keyword evidence="5" id="KW-0843">Virulence</keyword>
<dbReference type="Gene3D" id="3.40.47.10">
    <property type="match status" value="1"/>
</dbReference>
<dbReference type="Pfam" id="PF00668">
    <property type="entry name" value="Condensation"/>
    <property type="match status" value="1"/>
</dbReference>
<dbReference type="InterPro" id="IPR018201">
    <property type="entry name" value="Ketoacyl_synth_AS"/>
</dbReference>
<dbReference type="InterPro" id="IPR020841">
    <property type="entry name" value="PKS_Beta-ketoAc_synthase_dom"/>
</dbReference>
<dbReference type="InterPro" id="IPR010071">
    <property type="entry name" value="AA_adenyl_dom"/>
</dbReference>
<dbReference type="PROSITE" id="PS52004">
    <property type="entry name" value="KS3_2"/>
    <property type="match status" value="1"/>
</dbReference>
<dbReference type="GO" id="GO:0031177">
    <property type="term" value="F:phosphopantetheine binding"/>
    <property type="evidence" value="ECO:0007669"/>
    <property type="project" value="InterPro"/>
</dbReference>
<dbReference type="Proteomes" id="UP001362999">
    <property type="component" value="Unassembled WGS sequence"/>
</dbReference>
<organism evidence="10 11">
    <name type="scientific">Favolaschia claudopus</name>
    <dbReference type="NCBI Taxonomy" id="2862362"/>
    <lineage>
        <taxon>Eukaryota</taxon>
        <taxon>Fungi</taxon>
        <taxon>Dikarya</taxon>
        <taxon>Basidiomycota</taxon>
        <taxon>Agaricomycotina</taxon>
        <taxon>Agaricomycetes</taxon>
        <taxon>Agaricomycetidae</taxon>
        <taxon>Agaricales</taxon>
        <taxon>Marasmiineae</taxon>
        <taxon>Mycenaceae</taxon>
        <taxon>Favolaschia</taxon>
    </lineage>
</organism>
<dbReference type="GO" id="GO:0006633">
    <property type="term" value="P:fatty acid biosynthetic process"/>
    <property type="evidence" value="ECO:0007669"/>
    <property type="project" value="InterPro"/>
</dbReference>
<dbReference type="Gene3D" id="1.10.1200.10">
    <property type="entry name" value="ACP-like"/>
    <property type="match status" value="2"/>
</dbReference>
<evidence type="ECO:0000256" key="4">
    <source>
        <dbReference type="ARBA" id="ARBA00022679"/>
    </source>
</evidence>
<dbReference type="SUPFAM" id="SSF53474">
    <property type="entry name" value="alpha/beta-Hydrolases"/>
    <property type="match status" value="1"/>
</dbReference>
<feature type="domain" description="Ketosynthase family 3 (KS3)" evidence="9">
    <location>
        <begin position="1169"/>
        <end position="1583"/>
    </location>
</feature>
<feature type="region of interest" description="Disordered" evidence="7">
    <location>
        <begin position="1140"/>
        <end position="1165"/>
    </location>
</feature>
<dbReference type="PROSITE" id="PS00012">
    <property type="entry name" value="PHOSPHOPANTETHEINE"/>
    <property type="match status" value="1"/>
</dbReference>
<gene>
    <name evidence="10" type="ORF">R3P38DRAFT_2496575</name>
</gene>
<reference evidence="10 11" key="1">
    <citation type="journal article" date="2024" name="J Genomics">
        <title>Draft genome sequencing and assembly of Favolaschia claudopus CIRM-BRFM 2984 isolated from oak limbs.</title>
        <authorList>
            <person name="Navarro D."/>
            <person name="Drula E."/>
            <person name="Chaduli D."/>
            <person name="Cazenave R."/>
            <person name="Ahrendt S."/>
            <person name="Wang J."/>
            <person name="Lipzen A."/>
            <person name="Daum C."/>
            <person name="Barry K."/>
            <person name="Grigoriev I.V."/>
            <person name="Favel A."/>
            <person name="Rosso M.N."/>
            <person name="Martin F."/>
        </authorList>
    </citation>
    <scope>NUCLEOTIDE SEQUENCE [LARGE SCALE GENOMIC DNA]</scope>
    <source>
        <strain evidence="10 11">CIRM-BRFM 2984</strain>
    </source>
</reference>
<comment type="caution">
    <text evidence="10">The sequence shown here is derived from an EMBL/GenBank/DDBJ whole genome shotgun (WGS) entry which is preliminary data.</text>
</comment>
<dbReference type="Pfam" id="PF00550">
    <property type="entry name" value="PP-binding"/>
    <property type="match status" value="2"/>
</dbReference>
<dbReference type="InterPro" id="IPR029058">
    <property type="entry name" value="AB_hydrolase_fold"/>
</dbReference>
<dbReference type="PROSITE" id="PS00455">
    <property type="entry name" value="AMP_BINDING"/>
    <property type="match status" value="1"/>
</dbReference>
<feature type="domain" description="Carrier" evidence="8">
    <location>
        <begin position="958"/>
        <end position="1036"/>
    </location>
</feature>
<evidence type="ECO:0000256" key="3">
    <source>
        <dbReference type="ARBA" id="ARBA00022598"/>
    </source>
</evidence>
<dbReference type="CDD" id="cd05930">
    <property type="entry name" value="A_NRPS"/>
    <property type="match status" value="1"/>
</dbReference>
<keyword evidence="6" id="KW-0511">Multifunctional enzyme</keyword>
<dbReference type="InterPro" id="IPR020845">
    <property type="entry name" value="AMP-binding_CS"/>
</dbReference>
<dbReference type="GO" id="GO:0004315">
    <property type="term" value="F:3-oxoacyl-[acyl-carrier-protein] synthase activity"/>
    <property type="evidence" value="ECO:0007669"/>
    <property type="project" value="InterPro"/>
</dbReference>